<proteinExistence type="predicted"/>
<feature type="domain" description="OmpA-like" evidence="6">
    <location>
        <begin position="195"/>
        <end position="313"/>
    </location>
</feature>
<comment type="subcellular location">
    <subcellularLocation>
        <location evidence="1">Cell outer membrane</location>
    </subcellularLocation>
</comment>
<dbReference type="Proteomes" id="UP000295142">
    <property type="component" value="Unassembled WGS sequence"/>
</dbReference>
<dbReference type="PRINTS" id="PR01021">
    <property type="entry name" value="OMPADOMAIN"/>
</dbReference>
<dbReference type="InterPro" id="IPR036737">
    <property type="entry name" value="OmpA-like_sf"/>
</dbReference>
<keyword evidence="8" id="KW-1185">Reference proteome</keyword>
<evidence type="ECO:0000256" key="4">
    <source>
        <dbReference type="PROSITE-ProRule" id="PRU00473"/>
    </source>
</evidence>
<dbReference type="CDD" id="cd07185">
    <property type="entry name" value="OmpA_C-like"/>
    <property type="match status" value="1"/>
</dbReference>
<dbReference type="InterPro" id="IPR050330">
    <property type="entry name" value="Bact_OuterMem_StrucFunc"/>
</dbReference>
<gene>
    <name evidence="7" type="ORF">EV655_102277</name>
</gene>
<dbReference type="EMBL" id="SLWW01000002">
    <property type="protein sequence ID" value="TCO73512.1"/>
    <property type="molecule type" value="Genomic_DNA"/>
</dbReference>
<protein>
    <submittedName>
        <fullName evidence="7">OOP family OmpA-OmpF porin</fullName>
    </submittedName>
</protein>
<accession>A0A4R2KLM3</accession>
<evidence type="ECO:0000256" key="3">
    <source>
        <dbReference type="ARBA" id="ARBA00023237"/>
    </source>
</evidence>
<evidence type="ECO:0000256" key="1">
    <source>
        <dbReference type="ARBA" id="ARBA00004442"/>
    </source>
</evidence>
<evidence type="ECO:0000313" key="7">
    <source>
        <dbReference type="EMBL" id="TCO73512.1"/>
    </source>
</evidence>
<keyword evidence="5" id="KW-0732">Signal</keyword>
<keyword evidence="3" id="KW-0998">Cell outer membrane</keyword>
<dbReference type="PROSITE" id="PS51123">
    <property type="entry name" value="OMPA_2"/>
    <property type="match status" value="1"/>
</dbReference>
<dbReference type="OrthoDB" id="9792021at2"/>
<dbReference type="GO" id="GO:0009279">
    <property type="term" value="C:cell outer membrane"/>
    <property type="evidence" value="ECO:0007669"/>
    <property type="project" value="UniProtKB-SubCell"/>
</dbReference>
<reference evidence="7 8" key="1">
    <citation type="submission" date="2019-03" db="EMBL/GenBank/DDBJ databases">
        <title>Genomic Encyclopedia of Type Strains, Phase IV (KMG-IV): sequencing the most valuable type-strain genomes for metagenomic binning, comparative biology and taxonomic classification.</title>
        <authorList>
            <person name="Goeker M."/>
        </authorList>
    </citation>
    <scope>NUCLEOTIDE SEQUENCE [LARGE SCALE GENOMIC DNA]</scope>
    <source>
        <strain evidence="7 8">DSM 4868</strain>
    </source>
</reference>
<dbReference type="Pfam" id="PF00691">
    <property type="entry name" value="OmpA"/>
    <property type="match status" value="1"/>
</dbReference>
<dbReference type="RefSeq" id="WP_132541921.1">
    <property type="nucleotide sequence ID" value="NZ_SLWW01000002.1"/>
</dbReference>
<evidence type="ECO:0000259" key="6">
    <source>
        <dbReference type="PROSITE" id="PS51123"/>
    </source>
</evidence>
<dbReference type="InterPro" id="IPR006664">
    <property type="entry name" value="OMP_bac"/>
</dbReference>
<keyword evidence="2 4" id="KW-0472">Membrane</keyword>
<sequence>MTVPHPLVLAALAALAATGPARGLTLPDPATLAAEEIVAHTTVAIPVGSFDGTRVPMIEAEGAVTRRAWHAPLKGRTTLQVLAPLRDQLYAEGFLPIHECGAESCGGFDFRFATDTLPEPAMHVDLGDFRFLSARRLGSAGSAYVTLMVSRSSARAFVQVTRVGPAEDPAPDAVSSKSNGAGAALAEDTPLADRLDLDGHAVLADLDFATGSAALAEGEFASLAALARYLANNPDRAVMLVGHTDAVGALDSNIALSRKRAEAVRGYLIDRLGVPASRVAAGGAGYLAPVASNRTEAGRMQNRRVEVILTTAE</sequence>
<dbReference type="AlphaFoldDB" id="A0A4R2KLM3"/>
<comment type="caution">
    <text evidence="7">The sequence shown here is derived from an EMBL/GenBank/DDBJ whole genome shotgun (WGS) entry which is preliminary data.</text>
</comment>
<name>A0A4R2KLM3_9RHOB</name>
<dbReference type="PANTHER" id="PTHR30329:SF21">
    <property type="entry name" value="LIPOPROTEIN YIAD-RELATED"/>
    <property type="match status" value="1"/>
</dbReference>
<evidence type="ECO:0000256" key="2">
    <source>
        <dbReference type="ARBA" id="ARBA00023136"/>
    </source>
</evidence>
<feature type="chain" id="PRO_5020901577" evidence="5">
    <location>
        <begin position="17"/>
        <end position="313"/>
    </location>
</feature>
<evidence type="ECO:0000256" key="5">
    <source>
        <dbReference type="SAM" id="SignalP"/>
    </source>
</evidence>
<feature type="signal peptide" evidence="5">
    <location>
        <begin position="1"/>
        <end position="16"/>
    </location>
</feature>
<dbReference type="PANTHER" id="PTHR30329">
    <property type="entry name" value="STATOR ELEMENT OF FLAGELLAR MOTOR COMPLEX"/>
    <property type="match status" value="1"/>
</dbReference>
<dbReference type="SUPFAM" id="SSF103088">
    <property type="entry name" value="OmpA-like"/>
    <property type="match status" value="1"/>
</dbReference>
<dbReference type="InterPro" id="IPR006665">
    <property type="entry name" value="OmpA-like"/>
</dbReference>
<evidence type="ECO:0000313" key="8">
    <source>
        <dbReference type="Proteomes" id="UP000295142"/>
    </source>
</evidence>
<dbReference type="Gene3D" id="3.30.1330.60">
    <property type="entry name" value="OmpA-like domain"/>
    <property type="match status" value="1"/>
</dbReference>
<organism evidence="7 8">
    <name type="scientific">Rhodovulum euryhalinum</name>
    <dbReference type="NCBI Taxonomy" id="35805"/>
    <lineage>
        <taxon>Bacteria</taxon>
        <taxon>Pseudomonadati</taxon>
        <taxon>Pseudomonadota</taxon>
        <taxon>Alphaproteobacteria</taxon>
        <taxon>Rhodobacterales</taxon>
        <taxon>Paracoccaceae</taxon>
        <taxon>Rhodovulum</taxon>
    </lineage>
</organism>